<reference evidence="1 2" key="1">
    <citation type="submission" date="2012-05" db="EMBL/GenBank/DDBJ databases">
        <title>The Genome Sequence of Fusobacterium periodontium Oral Taxon 201 Strain D10.</title>
        <authorList>
            <consortium name="The Broad Institute Genome Sequencing Platform"/>
            <consortium name="The Broad Institute Genome Sequencing Center for Infectious Disease"/>
            <person name="Earl A."/>
            <person name="Ward D."/>
            <person name="Feldgarden M."/>
            <person name="Gevers D."/>
            <person name="Strauss J."/>
            <person name="Sibley C."/>
            <person name="White A."/>
            <person name="Ambrose C.E."/>
            <person name="Allen-Vercoe E."/>
            <person name="Walker B."/>
            <person name="Young S.K."/>
            <person name="Zeng Q."/>
            <person name="Gargeya S."/>
            <person name="Fitzgerald M."/>
            <person name="Haas B."/>
            <person name="Abouelleil A."/>
            <person name="Alvarado L."/>
            <person name="Arachchi H.M."/>
            <person name="Berlin A.M."/>
            <person name="Chapman S.B."/>
            <person name="Goldberg J."/>
            <person name="Griggs A."/>
            <person name="Gujja S."/>
            <person name="Hansen M."/>
            <person name="Howarth C."/>
            <person name="Imamovic A."/>
            <person name="Larimer J."/>
            <person name="McCowan C."/>
            <person name="Montmayeur A."/>
            <person name="Murphy C."/>
            <person name="Neiman D."/>
            <person name="Pearson M."/>
            <person name="Priest M."/>
            <person name="Roberts A."/>
            <person name="Saif S."/>
            <person name="Shea T."/>
            <person name="Sisk P."/>
            <person name="Sykes S."/>
            <person name="Wortman J."/>
            <person name="Nusbaum C."/>
            <person name="Birren B."/>
        </authorList>
    </citation>
    <scope>NUCLEOTIDE SEQUENCE [LARGE SCALE GENOMIC DNA]</scope>
    <source>
        <strain evidence="1 2">D10</strain>
    </source>
</reference>
<sequence length="190" mass="22617">GGTRLMKYEEQERKIYAKYDDKTIRVYQAYNDKIADEAIKLGTFGEHFSLTRMTWIKPSFLWMMYRCGWAEKENQERVLAIDIKREAFDEIVKNSVLSSYKPNLGITEDEWKEEVKNSLVRCQWDPERDIHGKPIGRRSIQLGIRGEAVKKYVNEWIVKITDITDDVKRIKKVLIMKLLKKIYYQKKKST</sequence>
<proteinExistence type="predicted"/>
<dbReference type="HOGENOM" id="CLU_082565_1_1_0"/>
<dbReference type="EMBL" id="ACIF01000011">
    <property type="protein sequence ID" value="EKA94842.1"/>
    <property type="molecule type" value="Genomic_DNA"/>
</dbReference>
<evidence type="ECO:0000313" key="1">
    <source>
        <dbReference type="EMBL" id="EKA94842.1"/>
    </source>
</evidence>
<dbReference type="InterPro" id="IPR025633">
    <property type="entry name" value="DUF4291"/>
</dbReference>
<evidence type="ECO:0008006" key="3">
    <source>
        <dbReference type="Google" id="ProtNLM"/>
    </source>
</evidence>
<dbReference type="PANTHER" id="PTHR38567">
    <property type="entry name" value="DUF4291 DOMAIN-CONTAINING PROTEIN"/>
    <property type="match status" value="1"/>
</dbReference>
<name>K1GZD9_9FUSO</name>
<accession>K1GZD9</accession>
<dbReference type="RefSeq" id="WP_005965136.1">
    <property type="nucleotide sequence ID" value="NZ_JH815332.1"/>
</dbReference>
<dbReference type="PATRIC" id="fig|620833.3.peg.57"/>
<evidence type="ECO:0000313" key="2">
    <source>
        <dbReference type="Proteomes" id="UP000005809"/>
    </source>
</evidence>
<dbReference type="Proteomes" id="UP000005809">
    <property type="component" value="Unassembled WGS sequence"/>
</dbReference>
<comment type="caution">
    <text evidence="1">The sequence shown here is derived from an EMBL/GenBank/DDBJ whole genome shotgun (WGS) entry which is preliminary data.</text>
</comment>
<dbReference type="PANTHER" id="PTHR38567:SF1">
    <property type="entry name" value="DUF4291 DOMAIN-CONTAINING PROTEIN"/>
    <property type="match status" value="1"/>
</dbReference>
<dbReference type="AlphaFoldDB" id="K1GZD9"/>
<organism evidence="1 2">
    <name type="scientific">Fusobacterium periodonticum D10</name>
    <dbReference type="NCBI Taxonomy" id="620833"/>
    <lineage>
        <taxon>Bacteria</taxon>
        <taxon>Fusobacteriati</taxon>
        <taxon>Fusobacteriota</taxon>
        <taxon>Fusobacteriia</taxon>
        <taxon>Fusobacteriales</taxon>
        <taxon>Fusobacteriaceae</taxon>
        <taxon>Fusobacterium</taxon>
    </lineage>
</organism>
<feature type="non-terminal residue" evidence="1">
    <location>
        <position position="1"/>
    </location>
</feature>
<gene>
    <name evidence="1" type="ORF">FPOG_00603</name>
</gene>
<protein>
    <recommendedName>
        <fullName evidence="3">DUF4291 domain-containing protein</fullName>
    </recommendedName>
</protein>
<dbReference type="Pfam" id="PF14124">
    <property type="entry name" value="DUF4291"/>
    <property type="match status" value="1"/>
</dbReference>